<evidence type="ECO:0000313" key="3">
    <source>
        <dbReference type="Proteomes" id="UP000001055"/>
    </source>
</evidence>
<proteinExistence type="predicted"/>
<dbReference type="Proteomes" id="UP000001055">
    <property type="component" value="Unassembled WGS sequence"/>
</dbReference>
<feature type="region of interest" description="Disordered" evidence="1">
    <location>
        <begin position="1"/>
        <end position="27"/>
    </location>
</feature>
<name>Q0TXI5_PHANO</name>
<dbReference type="HOGENOM" id="CLU_2469842_0_0_1"/>
<dbReference type="KEGG" id="pno:SNOG_15742"/>
<evidence type="ECO:0000256" key="1">
    <source>
        <dbReference type="SAM" id="MobiDB-lite"/>
    </source>
</evidence>
<dbReference type="RefSeq" id="XP_001805880.1">
    <property type="nucleotide sequence ID" value="XM_001805828.1"/>
</dbReference>
<dbReference type="GeneID" id="5982810"/>
<protein>
    <submittedName>
        <fullName evidence="2">Uncharacterized protein</fullName>
    </submittedName>
</protein>
<gene>
    <name evidence="2" type="ORF">SNOG_15742</name>
</gene>
<organism evidence="2 3">
    <name type="scientific">Phaeosphaeria nodorum (strain SN15 / ATCC MYA-4574 / FGSC 10173)</name>
    <name type="common">Glume blotch fungus</name>
    <name type="synonym">Parastagonospora nodorum</name>
    <dbReference type="NCBI Taxonomy" id="321614"/>
    <lineage>
        <taxon>Eukaryota</taxon>
        <taxon>Fungi</taxon>
        <taxon>Dikarya</taxon>
        <taxon>Ascomycota</taxon>
        <taxon>Pezizomycotina</taxon>
        <taxon>Dothideomycetes</taxon>
        <taxon>Pleosporomycetidae</taxon>
        <taxon>Pleosporales</taxon>
        <taxon>Pleosporineae</taxon>
        <taxon>Phaeosphaeriaceae</taxon>
        <taxon>Parastagonospora</taxon>
    </lineage>
</organism>
<dbReference type="VEuPathDB" id="FungiDB:JI435_157420"/>
<reference evidence="3" key="1">
    <citation type="journal article" date="2007" name="Plant Cell">
        <title>Dothideomycete-plant interactions illuminated by genome sequencing and EST analysis of the wheat pathogen Stagonospora nodorum.</title>
        <authorList>
            <person name="Hane J.K."/>
            <person name="Lowe R.G."/>
            <person name="Solomon P.S."/>
            <person name="Tan K.C."/>
            <person name="Schoch C.L."/>
            <person name="Spatafora J.W."/>
            <person name="Crous P.W."/>
            <person name="Kodira C."/>
            <person name="Birren B.W."/>
            <person name="Galagan J.E."/>
            <person name="Torriani S.F."/>
            <person name="McDonald B.A."/>
            <person name="Oliver R.P."/>
        </authorList>
    </citation>
    <scope>NUCLEOTIDE SEQUENCE [LARGE SCALE GENOMIC DNA]</scope>
    <source>
        <strain evidence="3">SN15 / ATCC MYA-4574 / FGSC 10173</strain>
    </source>
</reference>
<dbReference type="EMBL" id="CH445364">
    <property type="protein sequence ID" value="EAT76837.1"/>
    <property type="molecule type" value="Genomic_DNA"/>
</dbReference>
<dbReference type="InParanoid" id="Q0TXI5"/>
<dbReference type="AlphaFoldDB" id="Q0TXI5"/>
<sequence length="88" mass="9138">MAGRGDITVDSESENSEHHTPIPTSTSVAQTIVWTKKGAICLHAMTTGARALARHRGTVYAFTVVGAARAEANAALIPLCGHSLALAK</sequence>
<evidence type="ECO:0000313" key="2">
    <source>
        <dbReference type="EMBL" id="EAT76837.1"/>
    </source>
</evidence>
<accession>Q0TXI5</accession>